<sequence length="74" mass="7945">MKGKGGRGRAGVVRVSVITLLPLPSSTMNYPLLSSPLIPLQESTDEVLSALTLICSIPQFLAGRPNFFVYSLLL</sequence>
<name>A0ACD0NTQ1_9BASI</name>
<evidence type="ECO:0000313" key="2">
    <source>
        <dbReference type="Proteomes" id="UP000245626"/>
    </source>
</evidence>
<accession>A0ACD0NTQ1</accession>
<organism evidence="1 2">
    <name type="scientific">Violaceomyces palustris</name>
    <dbReference type="NCBI Taxonomy" id="1673888"/>
    <lineage>
        <taxon>Eukaryota</taxon>
        <taxon>Fungi</taxon>
        <taxon>Dikarya</taxon>
        <taxon>Basidiomycota</taxon>
        <taxon>Ustilaginomycotina</taxon>
        <taxon>Ustilaginomycetes</taxon>
        <taxon>Violaceomycetales</taxon>
        <taxon>Violaceomycetaceae</taxon>
        <taxon>Violaceomyces</taxon>
    </lineage>
</organism>
<protein>
    <submittedName>
        <fullName evidence="1">Uncharacterized protein</fullName>
    </submittedName>
</protein>
<proteinExistence type="predicted"/>
<dbReference type="EMBL" id="KZ820083">
    <property type="protein sequence ID" value="PWN49195.1"/>
    <property type="molecule type" value="Genomic_DNA"/>
</dbReference>
<reference evidence="1 2" key="1">
    <citation type="journal article" date="2018" name="Mol. Biol. Evol.">
        <title>Broad Genomic Sampling Reveals a Smut Pathogenic Ancestry of the Fungal Clade Ustilaginomycotina.</title>
        <authorList>
            <person name="Kijpornyongpan T."/>
            <person name="Mondo S.J."/>
            <person name="Barry K."/>
            <person name="Sandor L."/>
            <person name="Lee J."/>
            <person name="Lipzen A."/>
            <person name="Pangilinan J."/>
            <person name="LaButti K."/>
            <person name="Hainaut M."/>
            <person name="Henrissat B."/>
            <person name="Grigoriev I.V."/>
            <person name="Spatafora J.W."/>
            <person name="Aime M.C."/>
        </authorList>
    </citation>
    <scope>NUCLEOTIDE SEQUENCE [LARGE SCALE GENOMIC DNA]</scope>
    <source>
        <strain evidence="1 2">SA 807</strain>
    </source>
</reference>
<dbReference type="Proteomes" id="UP000245626">
    <property type="component" value="Unassembled WGS sequence"/>
</dbReference>
<keyword evidence="2" id="KW-1185">Reference proteome</keyword>
<evidence type="ECO:0000313" key="1">
    <source>
        <dbReference type="EMBL" id="PWN49195.1"/>
    </source>
</evidence>
<gene>
    <name evidence="1" type="ORF">IE53DRAFT_388608</name>
</gene>